<dbReference type="PANTHER" id="PTHR40029">
    <property type="match status" value="1"/>
</dbReference>
<dbReference type="AlphaFoldDB" id="J0P8D4"/>
<dbReference type="PANTHER" id="PTHR40029:SF2">
    <property type="entry name" value="HEPTAPRENYLGLYCERYL PHOSPHATE SYNTHASE"/>
    <property type="match status" value="1"/>
</dbReference>
<dbReference type="Gene3D" id="3.20.20.390">
    <property type="entry name" value="FMN-linked oxidoreductases"/>
    <property type="match status" value="1"/>
</dbReference>
<dbReference type="NCBIfam" id="TIGR01769">
    <property type="entry name" value="GGGP"/>
    <property type="match status" value="1"/>
</dbReference>
<proteinExistence type="inferred from homology"/>
<protein>
    <recommendedName>
        <fullName evidence="9">Geranylgeranylglyceryl phosphate synthase</fullName>
        <shortName evidence="9">GGGP synthase</shortName>
        <shortName evidence="9">GGGPS</shortName>
        <ecNumber evidence="9">2.5.1.41</ecNumber>
    </recommendedName>
    <alternativeName>
        <fullName evidence="9">(S)-3-O-geranylgeranylglyceryl phosphate synthase</fullName>
    </alternativeName>
    <alternativeName>
        <fullName evidence="9">Phosphoglycerol geranylgeranyltransferase</fullName>
    </alternativeName>
</protein>
<evidence type="ECO:0000313" key="11">
    <source>
        <dbReference type="Proteomes" id="UP000005113"/>
    </source>
</evidence>
<feature type="binding site" evidence="9">
    <location>
        <begin position="232"/>
        <end position="233"/>
    </location>
    <ligand>
        <name>sn-glycerol 1-phosphate</name>
        <dbReference type="ChEBI" id="CHEBI:57685"/>
    </ligand>
</feature>
<dbReference type="HAMAP" id="MF_00112">
    <property type="entry name" value="GGGP_HepGP_synthase"/>
    <property type="match status" value="1"/>
</dbReference>
<evidence type="ECO:0000256" key="3">
    <source>
        <dbReference type="ARBA" id="ARBA00022723"/>
    </source>
</evidence>
<evidence type="ECO:0000256" key="1">
    <source>
        <dbReference type="ARBA" id="ARBA00022516"/>
    </source>
</evidence>
<evidence type="ECO:0000256" key="6">
    <source>
        <dbReference type="ARBA" id="ARBA00023209"/>
    </source>
</evidence>
<feature type="binding site" evidence="9">
    <location>
        <position position="59"/>
    </location>
    <ligand>
        <name>Mg(2+)</name>
        <dbReference type="ChEBI" id="CHEBI:18420"/>
    </ligand>
</feature>
<name>J0P8D4_9BACT</name>
<dbReference type="InterPro" id="IPR039074">
    <property type="entry name" value="GGGP/HepGP_synthase_I"/>
</dbReference>
<evidence type="ECO:0000256" key="7">
    <source>
        <dbReference type="ARBA" id="ARBA00023264"/>
    </source>
</evidence>
<dbReference type="InterPro" id="IPR038597">
    <property type="entry name" value="GGGP/HepGP_synthase_sf"/>
</dbReference>
<feature type="binding site" evidence="9">
    <location>
        <begin position="210"/>
        <end position="211"/>
    </location>
    <ligand>
        <name>sn-glycerol 1-phosphate</name>
        <dbReference type="ChEBI" id="CHEBI:57685"/>
    </ligand>
</feature>
<comment type="function">
    <text evidence="9">Prenyltransferase that catalyzes the transfer of the geranylgeranyl moiety of geranylgeranyl diphosphate (GGPP) to the C3 hydroxyl of sn-glycerol-1-phosphate (G1P).</text>
</comment>
<dbReference type="SUPFAM" id="SSF51395">
    <property type="entry name" value="FMN-linked oxidoreductases"/>
    <property type="match status" value="1"/>
</dbReference>
<dbReference type="NCBIfam" id="NF003198">
    <property type="entry name" value="PRK04169.1-2"/>
    <property type="match status" value="1"/>
</dbReference>
<evidence type="ECO:0000313" key="10">
    <source>
        <dbReference type="EMBL" id="EJF53817.1"/>
    </source>
</evidence>
<comment type="cofactor">
    <cofactor evidence="9">
        <name>Mg(2+)</name>
        <dbReference type="ChEBI" id="CHEBI:18420"/>
    </cofactor>
</comment>
<organism evidence="10 11">
    <name type="scientific">Saprospira grandis DSM 2844</name>
    <dbReference type="NCBI Taxonomy" id="694433"/>
    <lineage>
        <taxon>Bacteria</taxon>
        <taxon>Pseudomonadati</taxon>
        <taxon>Bacteroidota</taxon>
        <taxon>Saprospiria</taxon>
        <taxon>Saprospirales</taxon>
        <taxon>Saprospiraceae</taxon>
        <taxon>Saprospira</taxon>
    </lineage>
</organism>
<keyword evidence="3 9" id="KW-0479">Metal-binding</keyword>
<gene>
    <name evidence="10" type="ORF">SapgrDRAFT_2134</name>
</gene>
<dbReference type="InterPro" id="IPR010946">
    <property type="entry name" value="GGGP_synth"/>
</dbReference>
<keyword evidence="2 9" id="KW-0808">Transferase</keyword>
<dbReference type="GO" id="GO:0120536">
    <property type="term" value="F:heptaprenylglyceryl phosphate synthase activity"/>
    <property type="evidence" value="ECO:0007669"/>
    <property type="project" value="UniProtKB-ARBA"/>
</dbReference>
<feature type="binding site" evidence="9">
    <location>
        <begin position="179"/>
        <end position="185"/>
    </location>
    <ligand>
        <name>sn-glycerol 1-phosphate</name>
        <dbReference type="ChEBI" id="CHEBI:57685"/>
    </ligand>
</feature>
<comment type="catalytic activity">
    <reaction evidence="8 9">
        <text>sn-glycerol 1-phosphate + (2E,6E,10E)-geranylgeranyl diphosphate = sn-3-O-(geranylgeranyl)glycerol 1-phosphate + diphosphate</text>
        <dbReference type="Rhea" id="RHEA:23404"/>
        <dbReference type="ChEBI" id="CHEBI:33019"/>
        <dbReference type="ChEBI" id="CHEBI:57677"/>
        <dbReference type="ChEBI" id="CHEBI:57685"/>
        <dbReference type="ChEBI" id="CHEBI:58756"/>
        <dbReference type="EC" id="2.5.1.41"/>
    </reaction>
</comment>
<keyword evidence="6 9" id="KW-0594">Phospholipid biosynthesis</keyword>
<accession>J0P8D4</accession>
<dbReference type="GO" id="GO:0047294">
    <property type="term" value="F:phosphoglycerol geranylgeranyltransferase activity"/>
    <property type="evidence" value="ECO:0007669"/>
    <property type="project" value="UniProtKB-UniRule"/>
</dbReference>
<dbReference type="EC" id="2.5.1.41" evidence="9"/>
<dbReference type="GO" id="GO:0046474">
    <property type="term" value="P:glycerophospholipid biosynthetic process"/>
    <property type="evidence" value="ECO:0007669"/>
    <property type="project" value="UniProtKB-UniRule"/>
</dbReference>
<evidence type="ECO:0000256" key="8">
    <source>
        <dbReference type="ARBA" id="ARBA00047288"/>
    </source>
</evidence>
<dbReference type="RefSeq" id="WP_002659496.1">
    <property type="nucleotide sequence ID" value="NZ_JH719942.1"/>
</dbReference>
<dbReference type="HOGENOM" id="CLU_068610_0_0_10"/>
<comment type="similarity">
    <text evidence="9">Belongs to the GGGP/HepGP synthase family. Group II subfamily.</text>
</comment>
<evidence type="ECO:0000256" key="5">
    <source>
        <dbReference type="ARBA" id="ARBA00023098"/>
    </source>
</evidence>
<evidence type="ECO:0000256" key="4">
    <source>
        <dbReference type="ARBA" id="ARBA00022842"/>
    </source>
</evidence>
<evidence type="ECO:0000256" key="9">
    <source>
        <dbReference type="HAMAP-Rule" id="MF_00112"/>
    </source>
</evidence>
<keyword evidence="1 9" id="KW-0444">Lipid biosynthesis</keyword>
<dbReference type="GO" id="GO:0005737">
    <property type="term" value="C:cytoplasm"/>
    <property type="evidence" value="ECO:0007669"/>
    <property type="project" value="InterPro"/>
</dbReference>
<comment type="caution">
    <text evidence="9">Lacks conserved residue(s) required for the propagation of feature annotation.</text>
</comment>
<dbReference type="InterPro" id="IPR008205">
    <property type="entry name" value="GGGP_HepGP_synthase"/>
</dbReference>
<dbReference type="NCBIfam" id="TIGR01768">
    <property type="entry name" value="GGGP-family"/>
    <property type="match status" value="1"/>
</dbReference>
<keyword evidence="4 9" id="KW-0460">Magnesium</keyword>
<keyword evidence="7 9" id="KW-1208">Phospholipid metabolism</keyword>
<dbReference type="EMBL" id="JH719942">
    <property type="protein sequence ID" value="EJF53817.1"/>
    <property type="molecule type" value="Genomic_DNA"/>
</dbReference>
<keyword evidence="5 9" id="KW-0443">Lipid metabolism</keyword>
<evidence type="ECO:0000256" key="2">
    <source>
        <dbReference type="ARBA" id="ARBA00022679"/>
    </source>
</evidence>
<reference evidence="11" key="1">
    <citation type="journal article" date="2012" name="Stand. Genomic Sci.">
        <title>Permanent draft genome sequence of the gliding predator Saprospira grandis strain Sa g1 (= HR1).</title>
        <authorList>
            <person name="Mavromatis K."/>
            <person name="Chertkov O."/>
            <person name="Lapidus A."/>
            <person name="Nolan M."/>
            <person name="Lucas S."/>
            <person name="Tice H."/>
            <person name="Del Rio T.G."/>
            <person name="Cheng J.F."/>
            <person name="Han C."/>
            <person name="Tapia R."/>
            <person name="Bruce D."/>
            <person name="Goodwin L.A."/>
            <person name="Pitluck S."/>
            <person name="Huntemann M."/>
            <person name="Liolios K."/>
            <person name="Pagani I."/>
            <person name="Ivanova N."/>
            <person name="Mikhailova N."/>
            <person name="Pati A."/>
            <person name="Chen A."/>
            <person name="Palaniappan K."/>
            <person name="Land M."/>
            <person name="Brambilla E.M."/>
            <person name="Rohde M."/>
            <person name="Spring S."/>
            <person name="Goker M."/>
            <person name="Detter J.C."/>
            <person name="Bristow J."/>
            <person name="Eisen J.A."/>
            <person name="Markowitz V."/>
            <person name="Hugenholtz P."/>
            <person name="Kyrpides N.C."/>
            <person name="Klenk H.P."/>
            <person name="Woyke T."/>
        </authorList>
    </citation>
    <scope>NUCLEOTIDE SEQUENCE [LARGE SCALE GENOMIC DNA]</scope>
    <source>
        <strain evidence="11">DSM 2844</strain>
    </source>
</reference>
<dbReference type="Pfam" id="PF01884">
    <property type="entry name" value="PcrB"/>
    <property type="match status" value="1"/>
</dbReference>
<feature type="binding site" evidence="9">
    <location>
        <position position="30"/>
    </location>
    <ligand>
        <name>Mg(2+)</name>
        <dbReference type="ChEBI" id="CHEBI:18420"/>
    </ligand>
</feature>
<dbReference type="Proteomes" id="UP000005113">
    <property type="component" value="Unassembled WGS sequence"/>
</dbReference>
<dbReference type="GO" id="GO:0000287">
    <property type="term" value="F:magnesium ion binding"/>
    <property type="evidence" value="ECO:0007669"/>
    <property type="project" value="UniProtKB-UniRule"/>
</dbReference>
<sequence>MLKGLANFPLYQNLLRAKAQKQKGFALLIDPDKLKTTELNETIERAVWAGVDYFFVGGSLLLNDALEEVVALLKSQTDIPVFLFPGSLRQISHSADALLLLSLISGRNPDLLIGQHVEAAAYLRKSPLEILPTGYMLIDGGKPTSVSYISNTQPIPANKEDIAICTALAGQLLGLKLIYMDAGSGALQPISSQMIEAVASAIELPLIVGGGIRTAEKVAQNIQAGADLVVVGNALEKAPQLMAEMVAACH</sequence>